<dbReference type="AlphaFoldDB" id="A0A1X6PI25"/>
<sequence>MKQLVKDAATEPASARPPRPRWRRRHLVVGRRFGARRRPGPHRARGADALRLGLLGRHGCLSQLVHLGLHLATLCVEEADLVFLRTNRVVQLLPLVVVDGVRQLQLQLLQMHAGGHRRTTSCFGGMRSTVGAVETLAMVQGCQVCLNCGKRRRIGAKQRAGLGAVVGVQIGQQGQAVARSVARVTRCL</sequence>
<accession>A0A1X6PI25</accession>
<dbReference type="Proteomes" id="UP000218209">
    <property type="component" value="Unassembled WGS sequence"/>
</dbReference>
<feature type="region of interest" description="Disordered" evidence="1">
    <location>
        <begin position="1"/>
        <end position="20"/>
    </location>
</feature>
<protein>
    <submittedName>
        <fullName evidence="2">Uncharacterized protein</fullName>
    </submittedName>
</protein>
<proteinExistence type="predicted"/>
<evidence type="ECO:0000256" key="1">
    <source>
        <dbReference type="SAM" id="MobiDB-lite"/>
    </source>
</evidence>
<evidence type="ECO:0000313" key="2">
    <source>
        <dbReference type="EMBL" id="OSX80475.1"/>
    </source>
</evidence>
<dbReference type="EMBL" id="KV918775">
    <property type="protein sequence ID" value="OSX80475.1"/>
    <property type="molecule type" value="Genomic_DNA"/>
</dbReference>
<name>A0A1X6PI25_PORUM</name>
<keyword evidence="3" id="KW-1185">Reference proteome</keyword>
<evidence type="ECO:0000313" key="3">
    <source>
        <dbReference type="Proteomes" id="UP000218209"/>
    </source>
</evidence>
<gene>
    <name evidence="2" type="ORF">BU14_0052s0088</name>
</gene>
<reference evidence="2 3" key="1">
    <citation type="submission" date="2017-03" db="EMBL/GenBank/DDBJ databases">
        <title>WGS assembly of Porphyra umbilicalis.</title>
        <authorList>
            <person name="Brawley S.H."/>
            <person name="Blouin N.A."/>
            <person name="Ficko-Blean E."/>
            <person name="Wheeler G.L."/>
            <person name="Lohr M."/>
            <person name="Goodson H.V."/>
            <person name="Jenkins J.W."/>
            <person name="Blaby-Haas C.E."/>
            <person name="Helliwell K.E."/>
            <person name="Chan C."/>
            <person name="Marriage T."/>
            <person name="Bhattacharya D."/>
            <person name="Klein A.S."/>
            <person name="Badis Y."/>
            <person name="Brodie J."/>
            <person name="Cao Y."/>
            <person name="Collen J."/>
            <person name="Dittami S.M."/>
            <person name="Gachon C.M."/>
            <person name="Green B.R."/>
            <person name="Karpowicz S."/>
            <person name="Kim J.W."/>
            <person name="Kudahl U."/>
            <person name="Lin S."/>
            <person name="Michel G."/>
            <person name="Mittag M."/>
            <person name="Olson B.J."/>
            <person name="Pangilinan J."/>
            <person name="Peng Y."/>
            <person name="Qiu H."/>
            <person name="Shu S."/>
            <person name="Singer J.T."/>
            <person name="Smith A.G."/>
            <person name="Sprecher B.N."/>
            <person name="Wagner V."/>
            <person name="Wang W."/>
            <person name="Wang Z.-Y."/>
            <person name="Yan J."/>
            <person name="Yarish C."/>
            <person name="Zoeuner-Riek S."/>
            <person name="Zhuang Y."/>
            <person name="Zou Y."/>
            <person name="Lindquist E.A."/>
            <person name="Grimwood J."/>
            <person name="Barry K."/>
            <person name="Rokhsar D.S."/>
            <person name="Schmutz J."/>
            <person name="Stiller J.W."/>
            <person name="Grossman A.R."/>
            <person name="Prochnik S.E."/>
        </authorList>
    </citation>
    <scope>NUCLEOTIDE SEQUENCE [LARGE SCALE GENOMIC DNA]</scope>
    <source>
        <strain evidence="2">4086291</strain>
    </source>
</reference>
<organism evidence="2 3">
    <name type="scientific">Porphyra umbilicalis</name>
    <name type="common">Purple laver</name>
    <name type="synonym">Red alga</name>
    <dbReference type="NCBI Taxonomy" id="2786"/>
    <lineage>
        <taxon>Eukaryota</taxon>
        <taxon>Rhodophyta</taxon>
        <taxon>Bangiophyceae</taxon>
        <taxon>Bangiales</taxon>
        <taxon>Bangiaceae</taxon>
        <taxon>Porphyra</taxon>
    </lineage>
</organism>